<protein>
    <submittedName>
        <fullName evidence="1">Uncharacterized protein</fullName>
    </submittedName>
</protein>
<comment type="caution">
    <text evidence="1">The sequence shown here is derived from an EMBL/GenBank/DDBJ whole genome shotgun (WGS) entry which is preliminary data.</text>
</comment>
<dbReference type="HOGENOM" id="CLU_041809_1_0_1"/>
<name>V2XKX8_MONRO</name>
<sequence length="267" mass="30447">MGNSQSAEPEAKTFDYLTEDYVIAVRVALLKFLPRELVDIVLDDAEYWPRTFAKRYLVVIANTSGPKSQADWCYLVTPQIIPDVLENDGEEELRRPPKIHSVTFTTKSRDQGWGGPPKDEMERYGPYHGSFSWFEAVIIRPSDEYPNAPWWLEETSEFPVNLLNPGPTEQDLADADVVLVGPPRKRWFVCCNLTANDTYTEHTVTWSIHDEDPEHIVEDSMRGHVGMGKQFLSLLQPGDRIALMARAMFPGWENDIHSASIEVVYSM</sequence>
<accession>V2XKX8</accession>
<dbReference type="AlphaFoldDB" id="V2XKX8"/>
<organism evidence="1 2">
    <name type="scientific">Moniliophthora roreri (strain MCA 2997)</name>
    <name type="common">Cocoa frosty pod rot fungus</name>
    <name type="synonym">Crinipellis roreri</name>
    <dbReference type="NCBI Taxonomy" id="1381753"/>
    <lineage>
        <taxon>Eukaryota</taxon>
        <taxon>Fungi</taxon>
        <taxon>Dikarya</taxon>
        <taxon>Basidiomycota</taxon>
        <taxon>Agaricomycotina</taxon>
        <taxon>Agaricomycetes</taxon>
        <taxon>Agaricomycetidae</taxon>
        <taxon>Agaricales</taxon>
        <taxon>Marasmiineae</taxon>
        <taxon>Marasmiaceae</taxon>
        <taxon>Moniliophthora</taxon>
    </lineage>
</organism>
<dbReference type="STRING" id="1381753.V2XKX8"/>
<evidence type="ECO:0000313" key="2">
    <source>
        <dbReference type="Proteomes" id="UP000017559"/>
    </source>
</evidence>
<evidence type="ECO:0000313" key="1">
    <source>
        <dbReference type="EMBL" id="ESK93516.1"/>
    </source>
</evidence>
<gene>
    <name evidence="1" type="ORF">Moror_1668</name>
</gene>
<dbReference type="Proteomes" id="UP000017559">
    <property type="component" value="Unassembled WGS sequence"/>
</dbReference>
<dbReference type="KEGG" id="mrr:Moror_1668"/>
<proteinExistence type="predicted"/>
<dbReference type="OrthoDB" id="66095at2759"/>
<keyword evidence="2" id="KW-1185">Reference proteome</keyword>
<reference evidence="1 2" key="1">
    <citation type="journal article" date="2014" name="BMC Genomics">
        <title>Genome and secretome analysis of the hemibiotrophic fungal pathogen, Moniliophthora roreri, which causes frosty pod rot disease of cacao: mechanisms of the biotrophic and necrotrophic phases.</title>
        <authorList>
            <person name="Meinhardt L.W."/>
            <person name="Costa G.G.L."/>
            <person name="Thomazella D.P.T."/>
            <person name="Teixeira P.J.P.L."/>
            <person name="Carazzolle M.F."/>
            <person name="Schuster S.C."/>
            <person name="Carlson J.E."/>
            <person name="Guiltinan M.J."/>
            <person name="Mieczkowski P."/>
            <person name="Farmer A."/>
            <person name="Ramaraj T."/>
            <person name="Crozier J."/>
            <person name="Davis R.E."/>
            <person name="Shao J."/>
            <person name="Melnick R.L."/>
            <person name="Pereira G.A.G."/>
            <person name="Bailey B.A."/>
        </authorList>
    </citation>
    <scope>NUCLEOTIDE SEQUENCE [LARGE SCALE GENOMIC DNA]</scope>
    <source>
        <strain evidence="1 2">MCA 2997</strain>
    </source>
</reference>
<dbReference type="EMBL" id="AWSO01000190">
    <property type="protein sequence ID" value="ESK93516.1"/>
    <property type="molecule type" value="Genomic_DNA"/>
</dbReference>